<dbReference type="EMBL" id="BONF01000008">
    <property type="protein sequence ID" value="GIF79764.1"/>
    <property type="molecule type" value="Genomic_DNA"/>
</dbReference>
<keyword evidence="1" id="KW-0812">Transmembrane</keyword>
<dbReference type="Proteomes" id="UP000601223">
    <property type="component" value="Unassembled WGS sequence"/>
</dbReference>
<evidence type="ECO:0000313" key="3">
    <source>
        <dbReference type="Proteomes" id="UP000601223"/>
    </source>
</evidence>
<sequence length="123" mass="12757">MESSFDFGMLGYAVPQLIGALPFLVGLVLALTMRARLGAVATGLAMAACVLGIVGVLVSTWWGLWGIRAVYEADGSSTVIGIVSVLIALLHLVWLSLLVAAVFAGRRPAVVVRDAVPAPDSPL</sequence>
<name>A0A8J3JME3_9ACTN</name>
<feature type="transmembrane region" description="Helical" evidence="1">
    <location>
        <begin position="79"/>
        <end position="103"/>
    </location>
</feature>
<dbReference type="AlphaFoldDB" id="A0A8J3JME3"/>
<feature type="transmembrane region" description="Helical" evidence="1">
    <location>
        <begin position="12"/>
        <end position="32"/>
    </location>
</feature>
<gene>
    <name evidence="2" type="ORF">Cba03nite_11130</name>
</gene>
<comment type="caution">
    <text evidence="2">The sequence shown here is derived from an EMBL/GenBank/DDBJ whole genome shotgun (WGS) entry which is preliminary data.</text>
</comment>
<evidence type="ECO:0000313" key="2">
    <source>
        <dbReference type="EMBL" id="GIF79764.1"/>
    </source>
</evidence>
<keyword evidence="3" id="KW-1185">Reference proteome</keyword>
<keyword evidence="1" id="KW-0472">Membrane</keyword>
<accession>A0A8J3JME3</accession>
<proteinExistence type="predicted"/>
<organism evidence="2 3">
    <name type="scientific">Catellatospora bangladeshensis</name>
    <dbReference type="NCBI Taxonomy" id="310355"/>
    <lineage>
        <taxon>Bacteria</taxon>
        <taxon>Bacillati</taxon>
        <taxon>Actinomycetota</taxon>
        <taxon>Actinomycetes</taxon>
        <taxon>Micromonosporales</taxon>
        <taxon>Micromonosporaceae</taxon>
        <taxon>Catellatospora</taxon>
    </lineage>
</organism>
<reference evidence="2 3" key="1">
    <citation type="submission" date="2021-01" db="EMBL/GenBank/DDBJ databases">
        <title>Whole genome shotgun sequence of Catellatospora bangladeshensis NBRC 107357.</title>
        <authorList>
            <person name="Komaki H."/>
            <person name="Tamura T."/>
        </authorList>
    </citation>
    <scope>NUCLEOTIDE SEQUENCE [LARGE SCALE GENOMIC DNA]</scope>
    <source>
        <strain evidence="2 3">NBRC 107357</strain>
    </source>
</reference>
<keyword evidence="1" id="KW-1133">Transmembrane helix</keyword>
<feature type="transmembrane region" description="Helical" evidence="1">
    <location>
        <begin position="44"/>
        <end position="67"/>
    </location>
</feature>
<evidence type="ECO:0000256" key="1">
    <source>
        <dbReference type="SAM" id="Phobius"/>
    </source>
</evidence>
<protein>
    <submittedName>
        <fullName evidence="2">Uncharacterized protein</fullName>
    </submittedName>
</protein>